<comment type="caution">
    <text evidence="2">The sequence shown here is derived from an EMBL/GenBank/DDBJ whole genome shotgun (WGS) entry which is preliminary data.</text>
</comment>
<name>A0A1E5SL21_9BACT</name>
<gene>
    <name evidence="2" type="ORF">BFP71_09745</name>
</gene>
<proteinExistence type="predicted"/>
<dbReference type="RefSeq" id="WP_069835287.1">
    <property type="nucleotide sequence ID" value="NZ_MDGQ01000005.1"/>
</dbReference>
<keyword evidence="3" id="KW-1185">Reference proteome</keyword>
<feature type="chain" id="PRO_5009185184" description="DUF4440 domain-containing protein" evidence="1">
    <location>
        <begin position="19"/>
        <end position="327"/>
    </location>
</feature>
<dbReference type="InterPro" id="IPR032710">
    <property type="entry name" value="NTF2-like_dom_sf"/>
</dbReference>
<protein>
    <recommendedName>
        <fullName evidence="4">DUF4440 domain-containing protein</fullName>
    </recommendedName>
</protein>
<dbReference type="OrthoDB" id="954174at2"/>
<evidence type="ECO:0000256" key="1">
    <source>
        <dbReference type="SAM" id="SignalP"/>
    </source>
</evidence>
<accession>A0A1E5SL21</accession>
<evidence type="ECO:0008006" key="4">
    <source>
        <dbReference type="Google" id="ProtNLM"/>
    </source>
</evidence>
<sequence length="327" mass="36674">MKTRLFFALLLITALSNAQETSIAYELNGRKSNQSLEAGDYKTSINPFVKFIGEWGLKNDDWTQNWGGETETIKIPGHHTVSSQINTDNSLLSIIDGPEPNGHIFWSFNPNTKEVFHSSSFGTIRAGQGQGTVNENGDLRLKISFEGEPKNTYRIYTYTWVSLDEYALKSVQFDASDKPTGLFYQGNFVRIKKDKADLAKQEILKHGAEIRAAFAEGDVKKIESLHHPEVKKALGFNDTQVGREAVINGIKGTLENFRLEFVKNEVESILIERNIAIEQTRFSIKGTPLAGGESFIFGGRTMVTYIRYPESPTGWATIREIIQPESN</sequence>
<evidence type="ECO:0000313" key="2">
    <source>
        <dbReference type="EMBL" id="OEJ99824.1"/>
    </source>
</evidence>
<reference evidence="2 3" key="1">
    <citation type="submission" date="2016-08" db="EMBL/GenBank/DDBJ databases">
        <title>Draft genome of Fabibacter sp. strain SK-8.</title>
        <authorList>
            <person name="Wong S.-K."/>
            <person name="Hamasaki K."/>
            <person name="Yoshizawa S."/>
        </authorList>
    </citation>
    <scope>NUCLEOTIDE SEQUENCE [LARGE SCALE GENOMIC DNA]</scope>
    <source>
        <strain evidence="2 3">SK-8</strain>
    </source>
</reference>
<keyword evidence="1" id="KW-0732">Signal</keyword>
<dbReference type="Gene3D" id="3.10.450.50">
    <property type="match status" value="1"/>
</dbReference>
<organism evidence="2 3">
    <name type="scientific">Roseivirga misakiensis</name>
    <dbReference type="NCBI Taxonomy" id="1563681"/>
    <lineage>
        <taxon>Bacteria</taxon>
        <taxon>Pseudomonadati</taxon>
        <taxon>Bacteroidota</taxon>
        <taxon>Cytophagia</taxon>
        <taxon>Cytophagales</taxon>
        <taxon>Roseivirgaceae</taxon>
        <taxon>Roseivirga</taxon>
    </lineage>
</organism>
<dbReference type="AlphaFoldDB" id="A0A1E5SL21"/>
<dbReference type="Proteomes" id="UP000095552">
    <property type="component" value="Unassembled WGS sequence"/>
</dbReference>
<evidence type="ECO:0000313" key="3">
    <source>
        <dbReference type="Proteomes" id="UP000095552"/>
    </source>
</evidence>
<dbReference type="EMBL" id="MDGQ01000005">
    <property type="protein sequence ID" value="OEJ99824.1"/>
    <property type="molecule type" value="Genomic_DNA"/>
</dbReference>
<feature type="signal peptide" evidence="1">
    <location>
        <begin position="1"/>
        <end position="18"/>
    </location>
</feature>
<dbReference type="STRING" id="1563681.BFP71_09745"/>
<dbReference type="SUPFAM" id="SSF54427">
    <property type="entry name" value="NTF2-like"/>
    <property type="match status" value="1"/>
</dbReference>